<keyword evidence="1" id="KW-1133">Transmembrane helix</keyword>
<reference evidence="2 3" key="1">
    <citation type="submission" date="2023-01" db="EMBL/GenBank/DDBJ databases">
        <authorList>
            <person name="Whitehead M."/>
        </authorList>
    </citation>
    <scope>NUCLEOTIDE SEQUENCE [LARGE SCALE GENOMIC DNA]</scope>
</reference>
<keyword evidence="1" id="KW-0472">Membrane</keyword>
<feature type="transmembrane region" description="Helical" evidence="1">
    <location>
        <begin position="19"/>
        <end position="37"/>
    </location>
</feature>
<evidence type="ECO:0000313" key="3">
    <source>
        <dbReference type="Proteomes" id="UP001160148"/>
    </source>
</evidence>
<name>A0AAV0WUY1_9HEMI</name>
<comment type="caution">
    <text evidence="2">The sequence shown here is derived from an EMBL/GenBank/DDBJ whole genome shotgun (WGS) entry which is preliminary data.</text>
</comment>
<evidence type="ECO:0000313" key="2">
    <source>
        <dbReference type="EMBL" id="CAI6359322.1"/>
    </source>
</evidence>
<dbReference type="Proteomes" id="UP001160148">
    <property type="component" value="Unassembled WGS sequence"/>
</dbReference>
<organism evidence="2 3">
    <name type="scientific">Macrosiphum euphorbiae</name>
    <name type="common">potato aphid</name>
    <dbReference type="NCBI Taxonomy" id="13131"/>
    <lineage>
        <taxon>Eukaryota</taxon>
        <taxon>Metazoa</taxon>
        <taxon>Ecdysozoa</taxon>
        <taxon>Arthropoda</taxon>
        <taxon>Hexapoda</taxon>
        <taxon>Insecta</taxon>
        <taxon>Pterygota</taxon>
        <taxon>Neoptera</taxon>
        <taxon>Paraneoptera</taxon>
        <taxon>Hemiptera</taxon>
        <taxon>Sternorrhyncha</taxon>
        <taxon>Aphidomorpha</taxon>
        <taxon>Aphidoidea</taxon>
        <taxon>Aphididae</taxon>
        <taxon>Macrosiphini</taxon>
        <taxon>Macrosiphum</taxon>
    </lineage>
</organism>
<evidence type="ECO:0000256" key="1">
    <source>
        <dbReference type="SAM" id="Phobius"/>
    </source>
</evidence>
<keyword evidence="3" id="KW-1185">Reference proteome</keyword>
<keyword evidence="1" id="KW-0812">Transmembrane</keyword>
<gene>
    <name evidence="2" type="ORF">MEUPH1_LOCUS14746</name>
</gene>
<protein>
    <submittedName>
        <fullName evidence="2">Uncharacterized protein</fullName>
    </submittedName>
</protein>
<dbReference type="AlphaFoldDB" id="A0AAV0WUY1"/>
<sequence>MKTNALQCAARCFVVKNQFNYMVTVILALMALGYLIGRYSSSAAKTYSGTELAASTNAEMSVEVWQRIQSKIEEIAGELQDLQAYMG</sequence>
<proteinExistence type="predicted"/>
<dbReference type="EMBL" id="CARXXK010000002">
    <property type="protein sequence ID" value="CAI6359322.1"/>
    <property type="molecule type" value="Genomic_DNA"/>
</dbReference>
<accession>A0AAV0WUY1</accession>